<sequence length="214" mass="23064">MSLSPEKLEHLLDRVGLHTKPPVDDELGFERALTDNALRALGPVTVPDDLSLRIRLALSHERVRADRRLTGRLRHAVEMFWENTVRPMSLQVGVAAGMIAIVGGALMLGALAPQQAVEANDEPLTGFSAPRYLYSSAGVPPVGSVNDAPLVVQAMVDRSGRVYDYHVLSGALDDVEAAALRQRMLTGVFQPAHVFGQPVKGSVVLTFADVVVRA</sequence>
<protein>
    <submittedName>
        <fullName evidence="1">Uncharacterized protein</fullName>
    </submittedName>
</protein>
<dbReference type="OrthoDB" id="116459at2"/>
<gene>
    <name evidence="1" type="ORF">SAMN05443244_1807</name>
</gene>
<name>A0A1H4M567_9BACT</name>
<dbReference type="AlphaFoldDB" id="A0A1H4M567"/>
<dbReference type="EMBL" id="FNSD01000001">
    <property type="protein sequence ID" value="SEB77572.1"/>
    <property type="molecule type" value="Genomic_DNA"/>
</dbReference>
<evidence type="ECO:0000313" key="1">
    <source>
        <dbReference type="EMBL" id="SEB77572.1"/>
    </source>
</evidence>
<organism evidence="1 2">
    <name type="scientific">Terriglobus roseus</name>
    <dbReference type="NCBI Taxonomy" id="392734"/>
    <lineage>
        <taxon>Bacteria</taxon>
        <taxon>Pseudomonadati</taxon>
        <taxon>Acidobacteriota</taxon>
        <taxon>Terriglobia</taxon>
        <taxon>Terriglobales</taxon>
        <taxon>Acidobacteriaceae</taxon>
        <taxon>Terriglobus</taxon>
    </lineage>
</organism>
<evidence type="ECO:0000313" key="2">
    <source>
        <dbReference type="Proteomes" id="UP000182409"/>
    </source>
</evidence>
<reference evidence="1 2" key="1">
    <citation type="submission" date="2016-10" db="EMBL/GenBank/DDBJ databases">
        <authorList>
            <person name="de Groot N.N."/>
        </authorList>
    </citation>
    <scope>NUCLEOTIDE SEQUENCE [LARGE SCALE GENOMIC DNA]</scope>
    <source>
        <strain evidence="1 2">AB35.6</strain>
    </source>
</reference>
<proteinExistence type="predicted"/>
<dbReference type="RefSeq" id="WP_074653464.1">
    <property type="nucleotide sequence ID" value="NZ_FNSD01000001.1"/>
</dbReference>
<accession>A0A1H4M567</accession>
<dbReference type="Proteomes" id="UP000182409">
    <property type="component" value="Unassembled WGS sequence"/>
</dbReference>